<evidence type="ECO:0000256" key="1">
    <source>
        <dbReference type="ARBA" id="ARBA00009437"/>
    </source>
</evidence>
<dbReference type="InterPro" id="IPR000847">
    <property type="entry name" value="LysR_HTH_N"/>
</dbReference>
<dbReference type="PANTHER" id="PTHR30346">
    <property type="entry name" value="TRANSCRIPTIONAL DUAL REGULATOR HCAR-RELATED"/>
    <property type="match status" value="1"/>
</dbReference>
<evidence type="ECO:0000313" key="6">
    <source>
        <dbReference type="EMBL" id="RHJ90012.1"/>
    </source>
</evidence>
<protein>
    <submittedName>
        <fullName evidence="6">LysR family transcriptional regulator</fullName>
    </submittedName>
</protein>
<dbReference type="InterPro" id="IPR005119">
    <property type="entry name" value="LysR_subst-bd"/>
</dbReference>
<evidence type="ECO:0000313" key="7">
    <source>
        <dbReference type="Proteomes" id="UP000284841"/>
    </source>
</evidence>
<dbReference type="Pfam" id="PF00126">
    <property type="entry name" value="HTH_1"/>
    <property type="match status" value="1"/>
</dbReference>
<dbReference type="OrthoDB" id="88268at2"/>
<dbReference type="GO" id="GO:0003700">
    <property type="term" value="F:DNA-binding transcription factor activity"/>
    <property type="evidence" value="ECO:0007669"/>
    <property type="project" value="InterPro"/>
</dbReference>
<name>A0A415E878_9FIRM</name>
<dbReference type="Gene3D" id="3.40.190.290">
    <property type="match status" value="1"/>
</dbReference>
<proteinExistence type="inferred from homology"/>
<reference evidence="6 7" key="1">
    <citation type="submission" date="2018-08" db="EMBL/GenBank/DDBJ databases">
        <title>A genome reference for cultivated species of the human gut microbiota.</title>
        <authorList>
            <person name="Zou Y."/>
            <person name="Xue W."/>
            <person name="Luo G."/>
        </authorList>
    </citation>
    <scope>NUCLEOTIDE SEQUENCE [LARGE SCALE GENOMIC DNA]</scope>
    <source>
        <strain evidence="6 7">AM07-24</strain>
    </source>
</reference>
<dbReference type="EMBL" id="QRMS01000001">
    <property type="protein sequence ID" value="RHJ90012.1"/>
    <property type="molecule type" value="Genomic_DNA"/>
</dbReference>
<dbReference type="InterPro" id="IPR036388">
    <property type="entry name" value="WH-like_DNA-bd_sf"/>
</dbReference>
<evidence type="ECO:0000256" key="3">
    <source>
        <dbReference type="ARBA" id="ARBA00023125"/>
    </source>
</evidence>
<evidence type="ECO:0000259" key="5">
    <source>
        <dbReference type="PROSITE" id="PS50931"/>
    </source>
</evidence>
<dbReference type="STRING" id="1776384.GCA_900086585_03406"/>
<dbReference type="PRINTS" id="PR00039">
    <property type="entry name" value="HTHLYSR"/>
</dbReference>
<comment type="caution">
    <text evidence="6">The sequence shown here is derived from an EMBL/GenBank/DDBJ whole genome shotgun (WGS) entry which is preliminary data.</text>
</comment>
<comment type="similarity">
    <text evidence="1">Belongs to the LysR transcriptional regulatory family.</text>
</comment>
<dbReference type="Gene3D" id="1.10.10.10">
    <property type="entry name" value="Winged helix-like DNA-binding domain superfamily/Winged helix DNA-binding domain"/>
    <property type="match status" value="1"/>
</dbReference>
<evidence type="ECO:0000256" key="2">
    <source>
        <dbReference type="ARBA" id="ARBA00023015"/>
    </source>
</evidence>
<dbReference type="FunFam" id="1.10.10.10:FF:000001">
    <property type="entry name" value="LysR family transcriptional regulator"/>
    <property type="match status" value="1"/>
</dbReference>
<accession>A0A415E878</accession>
<dbReference type="GO" id="GO:0032993">
    <property type="term" value="C:protein-DNA complex"/>
    <property type="evidence" value="ECO:0007669"/>
    <property type="project" value="TreeGrafter"/>
</dbReference>
<keyword evidence="4" id="KW-0804">Transcription</keyword>
<dbReference type="InterPro" id="IPR036390">
    <property type="entry name" value="WH_DNA-bd_sf"/>
</dbReference>
<evidence type="ECO:0000256" key="4">
    <source>
        <dbReference type="ARBA" id="ARBA00023163"/>
    </source>
</evidence>
<dbReference type="RefSeq" id="WP_118334137.1">
    <property type="nucleotide sequence ID" value="NZ_AP025568.1"/>
</dbReference>
<dbReference type="AlphaFoldDB" id="A0A415E878"/>
<dbReference type="SUPFAM" id="SSF46785">
    <property type="entry name" value="Winged helix' DNA-binding domain"/>
    <property type="match status" value="1"/>
</dbReference>
<dbReference type="Pfam" id="PF03466">
    <property type="entry name" value="LysR_substrate"/>
    <property type="match status" value="1"/>
</dbReference>
<gene>
    <name evidence="6" type="ORF">DW099_05535</name>
</gene>
<sequence length="319" mass="36181">MQEIKLNEVDDMNFNTLRYVVAVAKERSFTKAAKSLYVSQPTLSQNIQTLETQLGTPLFDRKSYPIMPTYAGKMYIEFAQQVLFSESQINRKINNTISNPRMRIRIGISPSKSALIMPELIYSILEEFPDCIISLEDGKDEHGLFAMLENNEIDVMIGSPVHNNVKYKSQFIANELLLLAIPKAFDFPGKAEALVQKGYPRIRMNQLKELPFIILPLSTFLGETLRLLCEKEAFSPRYSIECSNVQTSYHLAKQGLGIALITELMAVKNPFNGDLDYYALQSGTPQQEVAIITNGDGIMTHPVQRFIELFREGFQHSIK</sequence>
<feature type="domain" description="HTH lysR-type" evidence="5">
    <location>
        <begin position="12"/>
        <end position="69"/>
    </location>
</feature>
<keyword evidence="2" id="KW-0805">Transcription regulation</keyword>
<dbReference type="SUPFAM" id="SSF53850">
    <property type="entry name" value="Periplasmic binding protein-like II"/>
    <property type="match status" value="1"/>
</dbReference>
<dbReference type="PROSITE" id="PS50931">
    <property type="entry name" value="HTH_LYSR"/>
    <property type="match status" value="1"/>
</dbReference>
<organism evidence="6 7">
    <name type="scientific">Emergencia timonensis</name>
    <dbReference type="NCBI Taxonomy" id="1776384"/>
    <lineage>
        <taxon>Bacteria</taxon>
        <taxon>Bacillati</taxon>
        <taxon>Bacillota</taxon>
        <taxon>Clostridia</taxon>
        <taxon>Peptostreptococcales</taxon>
        <taxon>Anaerovoracaceae</taxon>
        <taxon>Emergencia</taxon>
    </lineage>
</organism>
<dbReference type="GO" id="GO:0003677">
    <property type="term" value="F:DNA binding"/>
    <property type="evidence" value="ECO:0007669"/>
    <property type="project" value="UniProtKB-KW"/>
</dbReference>
<keyword evidence="3" id="KW-0238">DNA-binding</keyword>
<dbReference type="PANTHER" id="PTHR30346:SF9">
    <property type="entry name" value="LYSR FAMILY TRANSCRIPTIONAL REGULATOR"/>
    <property type="match status" value="1"/>
</dbReference>
<dbReference type="Proteomes" id="UP000284841">
    <property type="component" value="Unassembled WGS sequence"/>
</dbReference>
<keyword evidence="7" id="KW-1185">Reference proteome</keyword>
<dbReference type="CDD" id="cd05466">
    <property type="entry name" value="PBP2_LTTR_substrate"/>
    <property type="match status" value="1"/>
</dbReference>